<protein>
    <submittedName>
        <fullName evidence="1">DUF4442 domain-containing protein</fullName>
    </submittedName>
</protein>
<name>A0ABT1WDY3_9BURK</name>
<dbReference type="SUPFAM" id="SSF54637">
    <property type="entry name" value="Thioesterase/thiol ester dehydrase-isomerase"/>
    <property type="match status" value="1"/>
</dbReference>
<dbReference type="InterPro" id="IPR029069">
    <property type="entry name" value="HotDog_dom_sf"/>
</dbReference>
<accession>A0ABT1WDY3</accession>
<proteinExistence type="predicted"/>
<dbReference type="Gene3D" id="3.10.129.10">
    <property type="entry name" value="Hotdog Thioesterase"/>
    <property type="match status" value="1"/>
</dbReference>
<dbReference type="CDD" id="cd03443">
    <property type="entry name" value="PaaI_thioesterase"/>
    <property type="match status" value="1"/>
</dbReference>
<dbReference type="InterPro" id="IPR027961">
    <property type="entry name" value="DUF4442"/>
</dbReference>
<gene>
    <name evidence="1" type="ORF">NQT62_04680</name>
</gene>
<keyword evidence="2" id="KW-1185">Reference proteome</keyword>
<evidence type="ECO:0000313" key="1">
    <source>
        <dbReference type="EMBL" id="MCQ8895737.1"/>
    </source>
</evidence>
<dbReference type="Proteomes" id="UP001204142">
    <property type="component" value="Unassembled WGS sequence"/>
</dbReference>
<dbReference type="RefSeq" id="WP_256763444.1">
    <property type="nucleotide sequence ID" value="NZ_JANIGO010000001.1"/>
</dbReference>
<comment type="caution">
    <text evidence="1">The sequence shown here is derived from an EMBL/GenBank/DDBJ whole genome shotgun (WGS) entry which is preliminary data.</text>
</comment>
<reference evidence="1 2" key="1">
    <citation type="submission" date="2022-07" db="EMBL/GenBank/DDBJ databases">
        <authorList>
            <person name="Xamxidin M."/>
            <person name="Wu M."/>
        </authorList>
    </citation>
    <scope>NUCLEOTIDE SEQUENCE [LARGE SCALE GENOMIC DNA]</scope>
    <source>
        <strain evidence="1 2">NBRC 111650</strain>
    </source>
</reference>
<dbReference type="Pfam" id="PF14539">
    <property type="entry name" value="DUF4442"/>
    <property type="match status" value="1"/>
</dbReference>
<dbReference type="EMBL" id="JANIGO010000001">
    <property type="protein sequence ID" value="MCQ8895737.1"/>
    <property type="molecule type" value="Genomic_DNA"/>
</dbReference>
<organism evidence="1 2">
    <name type="scientific">Limnobacter humi</name>
    <dbReference type="NCBI Taxonomy" id="1778671"/>
    <lineage>
        <taxon>Bacteria</taxon>
        <taxon>Pseudomonadati</taxon>
        <taxon>Pseudomonadota</taxon>
        <taxon>Betaproteobacteria</taxon>
        <taxon>Burkholderiales</taxon>
        <taxon>Burkholderiaceae</taxon>
        <taxon>Limnobacter</taxon>
    </lineage>
</organism>
<evidence type="ECO:0000313" key="2">
    <source>
        <dbReference type="Proteomes" id="UP001204142"/>
    </source>
</evidence>
<sequence length="154" mass="16691">MEGLMNKLMRPVVKMQMDGKVPFAKACGVRLEHMDYGQARSAMEPKAELQDDTGHVHPGALFTLAETCSGGAMAGGFASIILKVRPVAAQVEFQLKAPAQGRCTAHSRVEGNIGELKRLLDAEGKINFPVQVEVKDARGTEVASMTVLWNLKRT</sequence>